<name>A0A837J6R7_9BACT</name>
<gene>
    <name evidence="1" type="ORF">AF76_03250</name>
</gene>
<evidence type="ECO:0000313" key="1">
    <source>
        <dbReference type="EMBL" id="KLE02052.1"/>
    </source>
</evidence>
<evidence type="ECO:0000313" key="2">
    <source>
        <dbReference type="Proteomes" id="UP000035526"/>
    </source>
</evidence>
<feature type="non-terminal residue" evidence="1">
    <location>
        <position position="1"/>
    </location>
</feature>
<reference evidence="1 2" key="1">
    <citation type="submission" date="2014-01" db="EMBL/GenBank/DDBJ databases">
        <title>Development of a Comparative Genomic Fingerprinting Assay for High Resolution Genotyping of Arcobacter butzleri.</title>
        <authorList>
            <person name="Webb A.L."/>
            <person name="Inglis G.D."/>
            <person name="Kruczkiewicz P."/>
            <person name="Selinger L.B."/>
            <person name="Taboada E.N."/>
        </authorList>
    </citation>
    <scope>NUCLEOTIDE SEQUENCE [LARGE SCALE GENOMIC DNA]</scope>
    <source>
        <strain evidence="1 2">L351</strain>
    </source>
</reference>
<comment type="caution">
    <text evidence="1">The sequence shown here is derived from an EMBL/GenBank/DDBJ whole genome shotgun (WGS) entry which is preliminary data.</text>
</comment>
<dbReference type="Gene3D" id="2.160.20.110">
    <property type="match status" value="1"/>
</dbReference>
<dbReference type="EMBL" id="JAIS01000039">
    <property type="protein sequence ID" value="KLE02052.1"/>
    <property type="molecule type" value="Genomic_DNA"/>
</dbReference>
<evidence type="ECO:0008006" key="3">
    <source>
        <dbReference type="Google" id="ProtNLM"/>
    </source>
</evidence>
<protein>
    <recommendedName>
        <fullName evidence="3">GLUG domain-containing protein</fullName>
    </recommendedName>
</protein>
<sequence length="527" mass="57040">KTKAEILSAFNGKIGWGSDRGSSIEGYELALLPYLVGITREENISKTILFQSGFGTELNPYTITNWIQLQNINNSNILTQGYFFSLLNSISNQTSDYNAFNSGTGWNPIGNNYTNSFKGIFDGLGHTISDLYINRPTFDNQGLFGLTDSATTIRNIGLLNVDIKGYDNTGGVVGVNRGKIENSYTTGTINGIGRLGGLVGMNYETNAIIENSYSKANITGTEIVGGLVGYSYMNGKIINSYTNGTVIGGSNVSGGLVGFSENGATIENSFYDKTKNPNFDNALGTGKTTQEMSYGGTFKNASWDIIADSSVTSFTPIRKWDSVNNKYIWAISPLALNYNLGSKSTTYNGSVQNLSDFYSSVIVIPSGYEFLNIDYKFQKDGNDVTGYKNAETYSNIKVALNGTSATDEFLTLATTGNINGNLTITSKPIEPNKVVQNSEVQKVINSIQKSIQMPNSTQSLSNILSLVNNSTVDTQIQEQQNSNFLNTNQNIQTLTLGKNLGILIVNGGVNAPSINIEEIKNLLSTQN</sequence>
<proteinExistence type="predicted"/>
<dbReference type="AlphaFoldDB" id="A0A837J6R7"/>
<dbReference type="RefSeq" id="WP_046991329.1">
    <property type="nucleotide sequence ID" value="NZ_JAIS01000039.1"/>
</dbReference>
<organism evidence="1 2">
    <name type="scientific">Aliarcobacter butzleri L351</name>
    <dbReference type="NCBI Taxonomy" id="1447259"/>
    <lineage>
        <taxon>Bacteria</taxon>
        <taxon>Pseudomonadati</taxon>
        <taxon>Campylobacterota</taxon>
        <taxon>Epsilonproteobacteria</taxon>
        <taxon>Campylobacterales</taxon>
        <taxon>Arcobacteraceae</taxon>
        <taxon>Aliarcobacter</taxon>
    </lineage>
</organism>
<accession>A0A837J6R7</accession>
<dbReference type="Proteomes" id="UP000035526">
    <property type="component" value="Unassembled WGS sequence"/>
</dbReference>